<evidence type="ECO:0000313" key="5">
    <source>
        <dbReference type="Proteomes" id="UP000539075"/>
    </source>
</evidence>
<feature type="chain" id="PRO_5030978480" description="Transglycosylase SLT domain-containing protein" evidence="2">
    <location>
        <begin position="20"/>
        <end position="215"/>
    </location>
</feature>
<proteinExistence type="predicted"/>
<name>A0A7W8FD05_9BACT</name>
<dbReference type="InterPro" id="IPR008258">
    <property type="entry name" value="Transglycosylase_SLT_dom_1"/>
</dbReference>
<dbReference type="AlphaFoldDB" id="A0A7W8FD05"/>
<feature type="signal peptide" evidence="2">
    <location>
        <begin position="1"/>
        <end position="19"/>
    </location>
</feature>
<evidence type="ECO:0000259" key="3">
    <source>
        <dbReference type="Pfam" id="PF01464"/>
    </source>
</evidence>
<accession>A0A7W8FD05</accession>
<organism evidence="4 5">
    <name type="scientific">Desulfovibrio intestinalis</name>
    <dbReference type="NCBI Taxonomy" id="58621"/>
    <lineage>
        <taxon>Bacteria</taxon>
        <taxon>Pseudomonadati</taxon>
        <taxon>Thermodesulfobacteriota</taxon>
        <taxon>Desulfovibrionia</taxon>
        <taxon>Desulfovibrionales</taxon>
        <taxon>Desulfovibrionaceae</taxon>
        <taxon>Desulfovibrio</taxon>
    </lineage>
</organism>
<dbReference type="CDD" id="cd13400">
    <property type="entry name" value="LT_IagB-like"/>
    <property type="match status" value="1"/>
</dbReference>
<evidence type="ECO:0000256" key="2">
    <source>
        <dbReference type="SAM" id="SignalP"/>
    </source>
</evidence>
<feature type="domain" description="Transglycosylase SLT" evidence="3">
    <location>
        <begin position="24"/>
        <end position="131"/>
    </location>
</feature>
<dbReference type="SUPFAM" id="SSF53955">
    <property type="entry name" value="Lysozyme-like"/>
    <property type="match status" value="1"/>
</dbReference>
<evidence type="ECO:0000313" key="4">
    <source>
        <dbReference type="EMBL" id="MBB5142189.1"/>
    </source>
</evidence>
<dbReference type="Proteomes" id="UP000539075">
    <property type="component" value="Unassembled WGS sequence"/>
</dbReference>
<dbReference type="EMBL" id="JACHGO010000001">
    <property type="protein sequence ID" value="MBB5142189.1"/>
    <property type="molecule type" value="Genomic_DNA"/>
</dbReference>
<comment type="caution">
    <text evidence="4">The sequence shown here is derived from an EMBL/GenBank/DDBJ whole genome shotgun (WGS) entry which is preliminary data.</text>
</comment>
<evidence type="ECO:0000256" key="1">
    <source>
        <dbReference type="SAM" id="MobiDB-lite"/>
    </source>
</evidence>
<protein>
    <recommendedName>
        <fullName evidence="3">Transglycosylase SLT domain-containing protein</fullName>
    </recommendedName>
</protein>
<sequence length="215" mass="23764">MKKILTLVALLCLHTPTVAAELYAKPEPPAQLVEAIALQESGLNPFAVNIAGRSYSPATREKAEQLIQRAIAAGLSFDVGKMQINSWWMERYGIDPLSLLDPATNERWGTWILAEEIARHGLNWKAVGKYHSPDPERGRRYAWLVYRHYAGLGASRIQEAPCVEQKVDSQNLSDPRGTRTDQSIGPQGGAVPFHVQQKGVPWVFRPKPGTSGGKD</sequence>
<dbReference type="Gene3D" id="1.10.530.10">
    <property type="match status" value="1"/>
</dbReference>
<gene>
    <name evidence="4" type="ORF">HNQ38_000252</name>
</gene>
<dbReference type="RefSeq" id="WP_246387925.1">
    <property type="nucleotide sequence ID" value="NZ_JACHGO010000001.1"/>
</dbReference>
<keyword evidence="2" id="KW-0732">Signal</keyword>
<feature type="region of interest" description="Disordered" evidence="1">
    <location>
        <begin position="165"/>
        <end position="193"/>
    </location>
</feature>
<dbReference type="InterPro" id="IPR023346">
    <property type="entry name" value="Lysozyme-like_dom_sf"/>
</dbReference>
<keyword evidence="5" id="KW-1185">Reference proteome</keyword>
<reference evidence="4 5" key="1">
    <citation type="submission" date="2020-08" db="EMBL/GenBank/DDBJ databases">
        <title>Genomic Encyclopedia of Type Strains, Phase IV (KMG-IV): sequencing the most valuable type-strain genomes for metagenomic binning, comparative biology and taxonomic classification.</title>
        <authorList>
            <person name="Goeker M."/>
        </authorList>
    </citation>
    <scope>NUCLEOTIDE SEQUENCE [LARGE SCALE GENOMIC DNA]</scope>
    <source>
        <strain evidence="4 5">DSM 11275</strain>
    </source>
</reference>
<dbReference type="Pfam" id="PF01464">
    <property type="entry name" value="SLT"/>
    <property type="match status" value="1"/>
</dbReference>